<evidence type="ECO:0000313" key="4">
    <source>
        <dbReference type="Proteomes" id="UP000547510"/>
    </source>
</evidence>
<feature type="compositionally biased region" description="Acidic residues" evidence="1">
    <location>
        <begin position="265"/>
        <end position="279"/>
    </location>
</feature>
<gene>
    <name evidence="3" type="ORF">FHS29_000429</name>
</gene>
<evidence type="ECO:0000259" key="2">
    <source>
        <dbReference type="SMART" id="SM00470"/>
    </source>
</evidence>
<dbReference type="RefSeq" id="WP_312864705.1">
    <property type="nucleotide sequence ID" value="NZ_JACHJN010000001.1"/>
</dbReference>
<proteinExistence type="predicted"/>
<dbReference type="SMART" id="SM00470">
    <property type="entry name" value="ParB"/>
    <property type="match status" value="1"/>
</dbReference>
<feature type="region of interest" description="Disordered" evidence="1">
    <location>
        <begin position="243"/>
        <end position="298"/>
    </location>
</feature>
<name>A0A841C8W7_9PSEU</name>
<comment type="caution">
    <text evidence="3">The sequence shown here is derived from an EMBL/GenBank/DDBJ whole genome shotgun (WGS) entry which is preliminary data.</text>
</comment>
<dbReference type="InterPro" id="IPR003115">
    <property type="entry name" value="ParB_N"/>
</dbReference>
<organism evidence="3 4">
    <name type="scientific">Saccharothrix tamanrassetensis</name>
    <dbReference type="NCBI Taxonomy" id="1051531"/>
    <lineage>
        <taxon>Bacteria</taxon>
        <taxon>Bacillati</taxon>
        <taxon>Actinomycetota</taxon>
        <taxon>Actinomycetes</taxon>
        <taxon>Pseudonocardiales</taxon>
        <taxon>Pseudonocardiaceae</taxon>
        <taxon>Saccharothrix</taxon>
    </lineage>
</organism>
<sequence length="382" mass="41910">MRATRVPGNAADRAAEPGRAAPRSTSRSPKNPARSSCPPGRGLPPPDRCEELGTGNSVDVALAGRPVKGRKVETQNADSVRVPDSEGHPFGRNRGGQPEEEVALIPISSIRDADSPRLDGESAEHVKLLAELDEELPPIVVHRATMRVVDGMHRLAAARLRGRDTIAVRFFRGSEEEAFVEAVRSNIAHGLPLTLADRRAAAARVLRAHAEWSDRMIAGMIGLSPKTVGAVRRSTEDIPRLTARIGRDGRVRGPRAPEPTAVSPPDDEAVDAEPPDEPDPLLVPRQRDAKPCSRADTAVPRKLTSEEFKRTYRLLCQDPSLRMSETGRFLLRLLDLHLVRVREWERLLETVPPHRVESVAHLAAECARTWLDFANRVARQGA</sequence>
<dbReference type="CDD" id="cd16387">
    <property type="entry name" value="ParB_N_Srx"/>
    <property type="match status" value="1"/>
</dbReference>
<dbReference type="Proteomes" id="UP000547510">
    <property type="component" value="Unassembled WGS sequence"/>
</dbReference>
<dbReference type="Gene3D" id="3.90.1530.10">
    <property type="entry name" value="Conserved hypothetical protein from pyrococcus furiosus pfu- 392566-001, ParB domain"/>
    <property type="match status" value="1"/>
</dbReference>
<dbReference type="EMBL" id="JACHJN010000001">
    <property type="protein sequence ID" value="MBB5953859.1"/>
    <property type="molecule type" value="Genomic_DNA"/>
</dbReference>
<accession>A0A841C8W7</accession>
<feature type="domain" description="ParB-like N-terminal" evidence="2">
    <location>
        <begin position="103"/>
        <end position="187"/>
    </location>
</feature>
<dbReference type="SUPFAM" id="SSF110849">
    <property type="entry name" value="ParB/Sulfiredoxin"/>
    <property type="match status" value="1"/>
</dbReference>
<evidence type="ECO:0000313" key="3">
    <source>
        <dbReference type="EMBL" id="MBB5953859.1"/>
    </source>
</evidence>
<dbReference type="InterPro" id="IPR036086">
    <property type="entry name" value="ParB/Sulfiredoxin_sf"/>
</dbReference>
<dbReference type="AlphaFoldDB" id="A0A841C8W7"/>
<protein>
    <submittedName>
        <fullName evidence="3">ParB-like chromosome segregation protein Spo0J</fullName>
    </submittedName>
</protein>
<evidence type="ECO:0000256" key="1">
    <source>
        <dbReference type="SAM" id="MobiDB-lite"/>
    </source>
</evidence>
<reference evidence="3 4" key="1">
    <citation type="submission" date="2020-08" db="EMBL/GenBank/DDBJ databases">
        <title>Genomic Encyclopedia of Type Strains, Phase III (KMG-III): the genomes of soil and plant-associated and newly described type strains.</title>
        <authorList>
            <person name="Whitman W."/>
        </authorList>
    </citation>
    <scope>NUCLEOTIDE SEQUENCE [LARGE SCALE GENOMIC DNA]</scope>
    <source>
        <strain evidence="3 4">CECT 8640</strain>
    </source>
</reference>
<keyword evidence="4" id="KW-1185">Reference proteome</keyword>
<feature type="region of interest" description="Disordered" evidence="1">
    <location>
        <begin position="1"/>
        <end position="98"/>
    </location>
</feature>